<dbReference type="EMBL" id="SRSF01000011">
    <property type="protein sequence ID" value="THH35575.1"/>
    <property type="molecule type" value="Genomic_DNA"/>
</dbReference>
<dbReference type="Proteomes" id="UP000308528">
    <property type="component" value="Unassembled WGS sequence"/>
</dbReference>
<dbReference type="Pfam" id="PF13344">
    <property type="entry name" value="Hydrolase_6"/>
    <property type="match status" value="1"/>
</dbReference>
<dbReference type="InterPro" id="IPR006357">
    <property type="entry name" value="HAD-SF_hydro_IIA"/>
</dbReference>
<dbReference type="SUPFAM" id="SSF56784">
    <property type="entry name" value="HAD-like"/>
    <property type="match status" value="1"/>
</dbReference>
<dbReference type="PANTHER" id="PTHR19288">
    <property type="entry name" value="4-NITROPHENYLPHOSPHATASE-RELATED"/>
    <property type="match status" value="1"/>
</dbReference>
<accession>A0A4S4NA81</accession>
<dbReference type="PANTHER" id="PTHR19288:SF90">
    <property type="entry name" value="OS08G0542600 PROTEIN"/>
    <property type="match status" value="1"/>
</dbReference>
<gene>
    <name evidence="1" type="ORF">E4021_15920</name>
</gene>
<dbReference type="InterPro" id="IPR023214">
    <property type="entry name" value="HAD_sf"/>
</dbReference>
<dbReference type="Pfam" id="PF13242">
    <property type="entry name" value="Hydrolase_like"/>
    <property type="match status" value="1"/>
</dbReference>
<dbReference type="NCBIfam" id="TIGR01460">
    <property type="entry name" value="HAD-SF-IIA"/>
    <property type="match status" value="1"/>
</dbReference>
<name>A0A4S4NA81_9BACT</name>
<dbReference type="OrthoDB" id="9810449at2"/>
<evidence type="ECO:0000313" key="1">
    <source>
        <dbReference type="EMBL" id="THH35575.1"/>
    </source>
</evidence>
<sequence length="286" mass="30831">MSSNFTISRFASIADAYPVIFFDSYGVLRNHRGLIPGAVETVNRLREAGKHIRVLTNNAARSPAMAADRLAYYGMKNIPAEEIITSGATTRHFLEQKVKHGKVAYLGTATSAEYIIGAGLEAIPISQVDFDRLDEIGAVAFLDDEGYDMNVDINLLINILRRCRVPVVVANTDLLYPTTANDVALATGSVARLAEYVLGRKFVKFGKPATQMFQMGLDSVAQDLPDVCPGDILMVGDTLHTDILGGNTYGMATALVLSGNTRPESAELEIEASGIIPDYVCPSIGD</sequence>
<dbReference type="RefSeq" id="WP_136460373.1">
    <property type="nucleotide sequence ID" value="NZ_SRSF01000011.1"/>
</dbReference>
<evidence type="ECO:0000313" key="2">
    <source>
        <dbReference type="Proteomes" id="UP000308528"/>
    </source>
</evidence>
<dbReference type="Gene3D" id="3.40.50.1000">
    <property type="entry name" value="HAD superfamily/HAD-like"/>
    <property type="match status" value="2"/>
</dbReference>
<dbReference type="InterPro" id="IPR036412">
    <property type="entry name" value="HAD-like_sf"/>
</dbReference>
<reference evidence="1 2" key="1">
    <citation type="submission" date="2019-04" db="EMBL/GenBank/DDBJ databases">
        <title>Lewinella litorea sp. nov., isolated from a marine sand.</title>
        <authorList>
            <person name="Yoon J.-H."/>
        </authorList>
    </citation>
    <scope>NUCLEOTIDE SEQUENCE [LARGE SCALE GENOMIC DNA]</scope>
    <source>
        <strain evidence="1 2">HSMS-39</strain>
    </source>
</reference>
<keyword evidence="2" id="KW-1185">Reference proteome</keyword>
<dbReference type="GO" id="GO:0005737">
    <property type="term" value="C:cytoplasm"/>
    <property type="evidence" value="ECO:0007669"/>
    <property type="project" value="TreeGrafter"/>
</dbReference>
<comment type="caution">
    <text evidence="1">The sequence shown here is derived from an EMBL/GenBank/DDBJ whole genome shotgun (WGS) entry which is preliminary data.</text>
</comment>
<dbReference type="AlphaFoldDB" id="A0A4S4NA81"/>
<organism evidence="1 2">
    <name type="scientific">Neolewinella litorea</name>
    <dbReference type="NCBI Taxonomy" id="2562452"/>
    <lineage>
        <taxon>Bacteria</taxon>
        <taxon>Pseudomonadati</taxon>
        <taxon>Bacteroidota</taxon>
        <taxon>Saprospiria</taxon>
        <taxon>Saprospirales</taxon>
        <taxon>Lewinellaceae</taxon>
        <taxon>Neolewinella</taxon>
    </lineage>
</organism>
<protein>
    <submittedName>
        <fullName evidence="1">HAD-IIA family hydrolase</fullName>
    </submittedName>
</protein>
<dbReference type="GO" id="GO:0016791">
    <property type="term" value="F:phosphatase activity"/>
    <property type="evidence" value="ECO:0007669"/>
    <property type="project" value="TreeGrafter"/>
</dbReference>
<keyword evidence="1" id="KW-0378">Hydrolase</keyword>
<proteinExistence type="predicted"/>